<keyword evidence="1" id="KW-1133">Transmembrane helix</keyword>
<dbReference type="SUPFAM" id="SSF51735">
    <property type="entry name" value="NAD(P)-binding Rossmann-fold domains"/>
    <property type="match status" value="1"/>
</dbReference>
<dbReference type="Gene3D" id="3.40.50.720">
    <property type="entry name" value="NAD(P)-binding Rossmann-like Domain"/>
    <property type="match status" value="1"/>
</dbReference>
<comment type="caution">
    <text evidence="3">The sequence shown here is derived from an EMBL/GenBank/DDBJ whole genome shotgun (WGS) entry which is preliminary data.</text>
</comment>
<accession>A0A3N5Z9U3</accession>
<keyword evidence="1" id="KW-0812">Transmembrane</keyword>
<dbReference type="InterPro" id="IPR013099">
    <property type="entry name" value="K_chnl_dom"/>
</dbReference>
<dbReference type="EMBL" id="RPOK01000004">
    <property type="protein sequence ID" value="RPJ66108.1"/>
    <property type="molecule type" value="Genomic_DNA"/>
</dbReference>
<feature type="domain" description="Potassium channel" evidence="2">
    <location>
        <begin position="13"/>
        <end position="92"/>
    </location>
</feature>
<dbReference type="AlphaFoldDB" id="A0A3N5Z9U3"/>
<keyword evidence="3" id="KW-0406">Ion transport</keyword>
<keyword evidence="3" id="KW-0813">Transport</keyword>
<name>A0A3N5Z9U3_9ALTE</name>
<proteinExistence type="predicted"/>
<dbReference type="Gene3D" id="1.10.287.70">
    <property type="match status" value="1"/>
</dbReference>
<evidence type="ECO:0000313" key="3">
    <source>
        <dbReference type="EMBL" id="RPJ66108.1"/>
    </source>
</evidence>
<organism evidence="3 4">
    <name type="scientific">Alteromonas sediminis</name>
    <dbReference type="NCBI Taxonomy" id="2259342"/>
    <lineage>
        <taxon>Bacteria</taxon>
        <taxon>Pseudomonadati</taxon>
        <taxon>Pseudomonadota</taxon>
        <taxon>Gammaproteobacteria</taxon>
        <taxon>Alteromonadales</taxon>
        <taxon>Alteromonadaceae</taxon>
        <taxon>Alteromonas/Salinimonas group</taxon>
        <taxon>Alteromonas</taxon>
    </lineage>
</organism>
<reference evidence="3 4" key="1">
    <citation type="submission" date="2018-11" db="EMBL/GenBank/DDBJ databases">
        <authorList>
            <person name="Ye M.-Q."/>
            <person name="Du Z.-J."/>
        </authorList>
    </citation>
    <scope>NUCLEOTIDE SEQUENCE [LARGE SCALE GENOMIC DNA]</scope>
    <source>
        <strain evidence="3 4">U0105</strain>
    </source>
</reference>
<dbReference type="InterPro" id="IPR036291">
    <property type="entry name" value="NAD(P)-bd_dom_sf"/>
</dbReference>
<evidence type="ECO:0000313" key="4">
    <source>
        <dbReference type="Proteomes" id="UP000275281"/>
    </source>
</evidence>
<feature type="transmembrane region" description="Helical" evidence="1">
    <location>
        <begin position="67"/>
        <end position="94"/>
    </location>
</feature>
<dbReference type="Proteomes" id="UP000275281">
    <property type="component" value="Unassembled WGS sequence"/>
</dbReference>
<keyword evidence="1" id="KW-0472">Membrane</keyword>
<feature type="transmembrane region" description="Helical" evidence="1">
    <location>
        <begin position="12"/>
        <end position="32"/>
    </location>
</feature>
<sequence length="342" mass="38269">MLRYFANSNWSTIFILTLLYGLVAFALLDWAGEEDIVADGNFVYWLTVTASTVGYGDYSPSSIAGKWIVALYVIPFGLSLFAWVIGKIAAWVSLQLRKGFKGMKSLQVSEHILVIGWNEQRTIQLLNLLLRERDTSYEQPEIVLCVKADIENPMPGKVEFVRVESFNNDIDMDRAKVAEARTILIDNPQDDVTMTTALYCASRNPDAHKVAYFNDDTLVGLLRTHCPNVECTPSVAVEMLAKSAFDPGSSILHHDLLNVEDGQAQYSITVPDDTGTMSVETAFVNLKRHYNAILISIAPLGSYRQMKVNPAFTDTIQPGDKLFYIADERVNNIQWQRIASEA</sequence>
<dbReference type="PANTHER" id="PTHR43833:SF9">
    <property type="entry name" value="POTASSIUM CHANNEL PROTEIN YUGO-RELATED"/>
    <property type="match status" value="1"/>
</dbReference>
<dbReference type="Pfam" id="PF07885">
    <property type="entry name" value="Ion_trans_2"/>
    <property type="match status" value="1"/>
</dbReference>
<gene>
    <name evidence="3" type="ORF">DRW07_12810</name>
</gene>
<dbReference type="SUPFAM" id="SSF81324">
    <property type="entry name" value="Voltage-gated potassium channels"/>
    <property type="match status" value="1"/>
</dbReference>
<protein>
    <submittedName>
        <fullName evidence="3">Two pore domain potassium channel family protein</fullName>
    </submittedName>
</protein>
<dbReference type="InterPro" id="IPR050721">
    <property type="entry name" value="Trk_Ktr_HKT_K-transport"/>
</dbReference>
<evidence type="ECO:0000259" key="2">
    <source>
        <dbReference type="Pfam" id="PF07885"/>
    </source>
</evidence>
<evidence type="ECO:0000256" key="1">
    <source>
        <dbReference type="SAM" id="Phobius"/>
    </source>
</evidence>
<dbReference type="GO" id="GO:0034220">
    <property type="term" value="P:monoatomic ion transmembrane transport"/>
    <property type="evidence" value="ECO:0007669"/>
    <property type="project" value="UniProtKB-KW"/>
</dbReference>
<keyword evidence="3" id="KW-0407">Ion channel</keyword>
<dbReference type="PANTHER" id="PTHR43833">
    <property type="entry name" value="POTASSIUM CHANNEL PROTEIN 2-RELATED-RELATED"/>
    <property type="match status" value="1"/>
</dbReference>
<dbReference type="OrthoDB" id="9813518at2"/>
<keyword evidence="4" id="KW-1185">Reference proteome</keyword>